<proteinExistence type="predicted"/>
<evidence type="ECO:0000313" key="1">
    <source>
        <dbReference type="EMBL" id="MFD0316260.1"/>
    </source>
</evidence>
<protein>
    <submittedName>
        <fullName evidence="1">Uncharacterized protein</fullName>
    </submittedName>
</protein>
<evidence type="ECO:0000313" key="2">
    <source>
        <dbReference type="Proteomes" id="UP001597023"/>
    </source>
</evidence>
<accession>A0ABW2W9X3</accession>
<gene>
    <name evidence="1" type="ORF">ACFQZ6_18975</name>
</gene>
<reference evidence="2" key="1">
    <citation type="journal article" date="2019" name="Int. J. Syst. Evol. Microbiol.">
        <title>The Global Catalogue of Microorganisms (GCM) 10K type strain sequencing project: providing services to taxonomists for standard genome sequencing and annotation.</title>
        <authorList>
            <consortium name="The Broad Institute Genomics Platform"/>
            <consortium name="The Broad Institute Genome Sequencing Center for Infectious Disease"/>
            <person name="Wu L."/>
            <person name="Ma J."/>
        </authorList>
    </citation>
    <scope>NUCLEOTIDE SEQUENCE [LARGE SCALE GENOMIC DNA]</scope>
    <source>
        <strain evidence="2">CGMCC 4.7400</strain>
    </source>
</reference>
<dbReference type="EMBL" id="JBHTEB010000001">
    <property type="protein sequence ID" value="MFD0316260.1"/>
    <property type="molecule type" value="Genomic_DNA"/>
</dbReference>
<sequence length="214" mass="21341">MSGSGGGATSGRGRPTSRSALVADLGAAGAGWCTVCFAVPGAVADGGGQRVRVGWRAGSGPAVVRTDVPLPLPLPLPLPSPGDPCAHPPGWLPCDAHLWADADARGTPEGAFPVASLREQADVLVSRAPLPLPAACRRVRDLLDGHPGCLVAVVPGAATGCVVGVRNAVLGVRWAWVEKAEPVPPRVVASVAHAWAAAGGAPGALWGVTEALPA</sequence>
<name>A0ABW2W9X3_9ACTN</name>
<keyword evidence="2" id="KW-1185">Reference proteome</keyword>
<dbReference type="Proteomes" id="UP001597023">
    <property type="component" value="Unassembled WGS sequence"/>
</dbReference>
<organism evidence="1 2">
    <name type="scientific">Streptomyces flavalbus</name>
    <dbReference type="NCBI Taxonomy" id="2665155"/>
    <lineage>
        <taxon>Bacteria</taxon>
        <taxon>Bacillati</taxon>
        <taxon>Actinomycetota</taxon>
        <taxon>Actinomycetes</taxon>
        <taxon>Kitasatosporales</taxon>
        <taxon>Streptomycetaceae</taxon>
        <taxon>Streptomyces</taxon>
    </lineage>
</organism>
<dbReference type="RefSeq" id="WP_381610705.1">
    <property type="nucleotide sequence ID" value="NZ_JBHTEB010000001.1"/>
</dbReference>
<comment type="caution">
    <text evidence="1">The sequence shown here is derived from an EMBL/GenBank/DDBJ whole genome shotgun (WGS) entry which is preliminary data.</text>
</comment>